<dbReference type="OrthoDB" id="7882602at2759"/>
<accession>A0A6P4IW37</accession>
<dbReference type="RefSeq" id="XP_017027096.1">
    <property type="nucleotide sequence ID" value="XM_017171607.3"/>
</dbReference>
<feature type="compositionally biased region" description="Basic and acidic residues" evidence="1">
    <location>
        <begin position="1"/>
        <end position="17"/>
    </location>
</feature>
<dbReference type="GeneID" id="108078045"/>
<dbReference type="AlphaFoldDB" id="A0A6P4IW37"/>
<proteinExistence type="predicted"/>
<name>A0A6P4IW37_DROKI</name>
<reference evidence="3" key="2">
    <citation type="submission" date="2025-08" db="UniProtKB">
        <authorList>
            <consortium name="RefSeq"/>
        </authorList>
    </citation>
    <scope>IDENTIFICATION</scope>
    <source>
        <strain evidence="3">14028-0561.14</strain>
        <tissue evidence="3">Whole fly</tissue>
    </source>
</reference>
<gene>
    <name evidence="3" type="primary">LOC108078045</name>
</gene>
<keyword evidence="2" id="KW-1185">Reference proteome</keyword>
<evidence type="ECO:0000256" key="1">
    <source>
        <dbReference type="SAM" id="MobiDB-lite"/>
    </source>
</evidence>
<dbReference type="Proteomes" id="UP001652661">
    <property type="component" value="Chromosome 2R"/>
</dbReference>
<protein>
    <submittedName>
        <fullName evidence="3">Uncharacterized protein</fullName>
    </submittedName>
</protein>
<organism evidence="2 3">
    <name type="scientific">Drosophila kikkawai</name>
    <name type="common">Fruit fly</name>
    <dbReference type="NCBI Taxonomy" id="30033"/>
    <lineage>
        <taxon>Eukaryota</taxon>
        <taxon>Metazoa</taxon>
        <taxon>Ecdysozoa</taxon>
        <taxon>Arthropoda</taxon>
        <taxon>Hexapoda</taxon>
        <taxon>Insecta</taxon>
        <taxon>Pterygota</taxon>
        <taxon>Neoptera</taxon>
        <taxon>Endopterygota</taxon>
        <taxon>Diptera</taxon>
        <taxon>Brachycera</taxon>
        <taxon>Muscomorpha</taxon>
        <taxon>Ephydroidea</taxon>
        <taxon>Drosophilidae</taxon>
        <taxon>Drosophila</taxon>
        <taxon>Sophophora</taxon>
    </lineage>
</organism>
<reference evidence="2" key="1">
    <citation type="submission" date="2025-05" db="UniProtKB">
        <authorList>
            <consortium name="RefSeq"/>
        </authorList>
    </citation>
    <scope>NUCLEOTIDE SEQUENCE [LARGE SCALE GENOMIC DNA]</scope>
    <source>
        <strain evidence="2">14028-0561.14</strain>
    </source>
</reference>
<feature type="region of interest" description="Disordered" evidence="1">
    <location>
        <begin position="1"/>
        <end position="39"/>
    </location>
</feature>
<evidence type="ECO:0000313" key="3">
    <source>
        <dbReference type="RefSeq" id="XP_017027096.1"/>
    </source>
</evidence>
<evidence type="ECO:0000313" key="2">
    <source>
        <dbReference type="Proteomes" id="UP001652661"/>
    </source>
</evidence>
<sequence length="276" mass="31208">MESHRDKTTAHRRDFRSPLRSNLKLKSQQPRMRKNPDDTYDTLDGVNERELAGRRKCRCVSSGLASQPGASVGSARKQIFTFGCEYGDGCVYKGRVLRNTAHRTRQTFKATTANGQANSQRIIPAPFPLTDFTNYNQLKPQHKHTMDLKQLYSWVCLLVSIIICKVSQTAAKPTYYDLDSYEAYDTDRYDSGGSYALTYGKPLTENRLKKLNPGYYYVDDGYIAPVSASAGTSTRREDPSPQSGGALPYNVKFTPIVRVRQTKTKRKKLFVPNFFG</sequence>